<dbReference type="EMBL" id="PKSL01000353">
    <property type="protein sequence ID" value="POV95270.1"/>
    <property type="molecule type" value="Genomic_DNA"/>
</dbReference>
<keyword evidence="3" id="KW-1185">Reference proteome</keyword>
<feature type="coiled-coil region" evidence="1">
    <location>
        <begin position="195"/>
        <end position="270"/>
    </location>
</feature>
<keyword evidence="1" id="KW-0175">Coiled coil</keyword>
<comment type="caution">
    <text evidence="2">The sequence shown here is derived from an EMBL/GenBank/DDBJ whole genome shotgun (WGS) entry which is preliminary data.</text>
</comment>
<dbReference type="VEuPathDB" id="FungiDB:PSHT_11574"/>
<gene>
    <name evidence="2" type="ORF">PSTT_16343</name>
</gene>
<dbReference type="AlphaFoldDB" id="A0A2S4UDE0"/>
<sequence>MFVEEKRRGGKNCVDDFVPGAFQEDEDRMDALAITPVCLRIAFALDNTLGYIPLSVDDPSYKREQESEKKMGFVTCMCSNCNPNTAARLMRNIKNMNIENMDDYLFKEDWPDALDITKSTKQKLEFKRLFDLKYPHGTMILAKRLFGQEKIEKILANISSITSAPELRKIIGGRLVPGQNEELNRVIQDFKLGPLANEERVRIQLAENLKAAEIEKKRVEKEARQAELAREQAIKDEANWIENELREAQLAIKKQAKDNQQEQLKVLIREAGEECQASIGVGMCDGSLGQI</sequence>
<organism evidence="2 3">
    <name type="scientific">Puccinia striiformis</name>
    <dbReference type="NCBI Taxonomy" id="27350"/>
    <lineage>
        <taxon>Eukaryota</taxon>
        <taxon>Fungi</taxon>
        <taxon>Dikarya</taxon>
        <taxon>Basidiomycota</taxon>
        <taxon>Pucciniomycotina</taxon>
        <taxon>Pucciniomycetes</taxon>
        <taxon>Pucciniales</taxon>
        <taxon>Pucciniaceae</taxon>
        <taxon>Puccinia</taxon>
    </lineage>
</organism>
<evidence type="ECO:0000313" key="2">
    <source>
        <dbReference type="EMBL" id="POV95270.1"/>
    </source>
</evidence>
<protein>
    <submittedName>
        <fullName evidence="2">Uncharacterized protein</fullName>
    </submittedName>
</protein>
<evidence type="ECO:0000256" key="1">
    <source>
        <dbReference type="SAM" id="Coils"/>
    </source>
</evidence>
<evidence type="ECO:0000313" key="3">
    <source>
        <dbReference type="Proteomes" id="UP000239156"/>
    </source>
</evidence>
<dbReference type="Proteomes" id="UP000239156">
    <property type="component" value="Unassembled WGS sequence"/>
</dbReference>
<accession>A0A2S4UDE0</accession>
<name>A0A2S4UDE0_9BASI</name>
<proteinExistence type="predicted"/>
<reference evidence="2" key="1">
    <citation type="submission" date="2017-12" db="EMBL/GenBank/DDBJ databases">
        <title>Gene loss provides genomic basis for host adaptation in cereal stripe rust fungi.</title>
        <authorList>
            <person name="Xia C."/>
        </authorList>
    </citation>
    <scope>NUCLEOTIDE SEQUENCE [LARGE SCALE GENOMIC DNA]</scope>
    <source>
        <strain evidence="2">93-210</strain>
    </source>
</reference>
<dbReference type="VEuPathDB" id="FungiDB:PSTT_16343"/>